<gene>
    <name evidence="9" type="ORF">M569_06264</name>
</gene>
<reference evidence="9 10" key="1">
    <citation type="journal article" date="2013" name="BMC Genomics">
        <title>The miniature genome of a carnivorous plant Genlisea aurea contains a low number of genes and short non-coding sequences.</title>
        <authorList>
            <person name="Leushkin E.V."/>
            <person name="Sutormin R.A."/>
            <person name="Nabieva E.R."/>
            <person name="Penin A.A."/>
            <person name="Kondrashov A.S."/>
            <person name="Logacheva M.D."/>
        </authorList>
    </citation>
    <scope>NUCLEOTIDE SEQUENCE [LARGE SCALE GENOMIC DNA]</scope>
</reference>
<sequence length="449" mass="48263">MTWLYIDRCRNFSGSPVMAFFFSKLCFIAFIFLRRQIGCSGEKSAVKFTADLVHRYSSLSPYYDPTLTRFDIVKKSITRRRRLSTRSSPPPPPSLSSSSPVAYDGGGGYVMKISLGSQNYSLWPVADTGSFLTWTQCSPCSLCYQQLESLFNPSRSSTYRPINCSSQPCENSKASSCRGATSPCTYQVLYGDYSYSVGVIAEDTLSFPKAAGGYDVVFCPYYFGCGTDNGGLFSSSDDGILGLGHNPISIITQMGIFRFSYCLPDVASDSQSAISFGPDSGPTFGPGPNVISTRLYDQQFYYFNLSGFVIGSAAIANPAPAELIDSGTTLTYLHPALAGGISSALIRKIGCPRAAAVESEEDFPLCFNTTSCRFPAVAIAARLSGSNGDLSLPMGNVFVEVEAGIQCLTIAGSDATPYVWGNTAQQNFGIVYDLANGTLSFQYTGCSSV</sequence>
<feature type="transmembrane region" description="Helical" evidence="7">
    <location>
        <begin position="12"/>
        <end position="33"/>
    </location>
</feature>
<comment type="similarity">
    <text evidence="1">Belongs to the peptidase A1 family.</text>
</comment>
<feature type="domain" description="Peptidase A1" evidence="8">
    <location>
        <begin position="109"/>
        <end position="442"/>
    </location>
</feature>
<evidence type="ECO:0000256" key="1">
    <source>
        <dbReference type="ARBA" id="ARBA00007447"/>
    </source>
</evidence>
<dbReference type="Pfam" id="PF14543">
    <property type="entry name" value="TAXi_N"/>
    <property type="match status" value="1"/>
</dbReference>
<evidence type="ECO:0000256" key="7">
    <source>
        <dbReference type="SAM" id="Phobius"/>
    </source>
</evidence>
<evidence type="ECO:0000256" key="2">
    <source>
        <dbReference type="ARBA" id="ARBA00022670"/>
    </source>
</evidence>
<proteinExistence type="inferred from homology"/>
<dbReference type="Proteomes" id="UP000015453">
    <property type="component" value="Unassembled WGS sequence"/>
</dbReference>
<evidence type="ECO:0000259" key="8">
    <source>
        <dbReference type="PROSITE" id="PS51767"/>
    </source>
</evidence>
<dbReference type="SUPFAM" id="SSF50630">
    <property type="entry name" value="Acid proteases"/>
    <property type="match status" value="1"/>
</dbReference>
<keyword evidence="10" id="KW-1185">Reference proteome</keyword>
<dbReference type="OrthoDB" id="1704025at2759"/>
<evidence type="ECO:0000256" key="4">
    <source>
        <dbReference type="ARBA" id="ARBA00022801"/>
    </source>
</evidence>
<keyword evidence="7" id="KW-0472">Membrane</keyword>
<evidence type="ECO:0000256" key="6">
    <source>
        <dbReference type="SAM" id="MobiDB-lite"/>
    </source>
</evidence>
<dbReference type="InterPro" id="IPR021109">
    <property type="entry name" value="Peptidase_aspartic_dom_sf"/>
</dbReference>
<keyword evidence="3" id="KW-0064">Aspartyl protease</keyword>
<dbReference type="CDD" id="cd05476">
    <property type="entry name" value="pepsin_A_like_plant"/>
    <property type="match status" value="1"/>
</dbReference>
<feature type="region of interest" description="Disordered" evidence="6">
    <location>
        <begin position="81"/>
        <end position="100"/>
    </location>
</feature>
<dbReference type="InterPro" id="IPR032861">
    <property type="entry name" value="TAXi_N"/>
</dbReference>
<keyword evidence="5" id="KW-0325">Glycoprotein</keyword>
<keyword evidence="2" id="KW-0645">Protease</keyword>
<dbReference type="PROSITE" id="PS51767">
    <property type="entry name" value="PEPTIDASE_A1"/>
    <property type="match status" value="1"/>
</dbReference>
<evidence type="ECO:0000313" key="9">
    <source>
        <dbReference type="EMBL" id="EPS68505.1"/>
    </source>
</evidence>
<evidence type="ECO:0000256" key="3">
    <source>
        <dbReference type="ARBA" id="ARBA00022750"/>
    </source>
</evidence>
<keyword evidence="7" id="KW-1133">Transmembrane helix</keyword>
<keyword evidence="4" id="KW-0378">Hydrolase</keyword>
<keyword evidence="7" id="KW-0812">Transmembrane</keyword>
<dbReference type="InterPro" id="IPR034161">
    <property type="entry name" value="Pepsin-like_plant"/>
</dbReference>
<accession>S8CP59</accession>
<dbReference type="PANTHER" id="PTHR47967">
    <property type="entry name" value="OS07G0603500 PROTEIN-RELATED"/>
    <property type="match status" value="1"/>
</dbReference>
<dbReference type="InterPro" id="IPR051708">
    <property type="entry name" value="Plant_Aspart_Prot_A1"/>
</dbReference>
<dbReference type="InterPro" id="IPR032799">
    <property type="entry name" value="TAXi_C"/>
</dbReference>
<name>S8CP59_9LAMI</name>
<protein>
    <recommendedName>
        <fullName evidence="8">Peptidase A1 domain-containing protein</fullName>
    </recommendedName>
</protein>
<dbReference type="MEROPS" id="A01.069"/>
<evidence type="ECO:0000256" key="5">
    <source>
        <dbReference type="ARBA" id="ARBA00023180"/>
    </source>
</evidence>
<dbReference type="InterPro" id="IPR033121">
    <property type="entry name" value="PEPTIDASE_A1"/>
</dbReference>
<dbReference type="GO" id="GO:0005576">
    <property type="term" value="C:extracellular region"/>
    <property type="evidence" value="ECO:0007669"/>
    <property type="project" value="TreeGrafter"/>
</dbReference>
<organism evidence="9 10">
    <name type="scientific">Genlisea aurea</name>
    <dbReference type="NCBI Taxonomy" id="192259"/>
    <lineage>
        <taxon>Eukaryota</taxon>
        <taxon>Viridiplantae</taxon>
        <taxon>Streptophyta</taxon>
        <taxon>Embryophyta</taxon>
        <taxon>Tracheophyta</taxon>
        <taxon>Spermatophyta</taxon>
        <taxon>Magnoliopsida</taxon>
        <taxon>eudicotyledons</taxon>
        <taxon>Gunneridae</taxon>
        <taxon>Pentapetalae</taxon>
        <taxon>asterids</taxon>
        <taxon>lamiids</taxon>
        <taxon>Lamiales</taxon>
        <taxon>Lentibulariaceae</taxon>
        <taxon>Genlisea</taxon>
    </lineage>
</organism>
<dbReference type="Gene3D" id="2.40.70.10">
    <property type="entry name" value="Acid Proteases"/>
    <property type="match status" value="2"/>
</dbReference>
<dbReference type="PANTHER" id="PTHR47967:SF128">
    <property type="entry name" value="ASPARTIC PROTEINASE CDR1-LIKE"/>
    <property type="match status" value="1"/>
</dbReference>
<comment type="caution">
    <text evidence="9">The sequence shown here is derived from an EMBL/GenBank/DDBJ whole genome shotgun (WGS) entry which is preliminary data.</text>
</comment>
<dbReference type="GO" id="GO:0006508">
    <property type="term" value="P:proteolysis"/>
    <property type="evidence" value="ECO:0007669"/>
    <property type="project" value="UniProtKB-KW"/>
</dbReference>
<evidence type="ECO:0000313" key="10">
    <source>
        <dbReference type="Proteomes" id="UP000015453"/>
    </source>
</evidence>
<dbReference type="EMBL" id="AUSU01002580">
    <property type="protein sequence ID" value="EPS68505.1"/>
    <property type="molecule type" value="Genomic_DNA"/>
</dbReference>
<dbReference type="Pfam" id="PF14541">
    <property type="entry name" value="TAXi_C"/>
    <property type="match status" value="1"/>
</dbReference>
<dbReference type="AlphaFoldDB" id="S8CP59"/>
<dbReference type="GO" id="GO:0004190">
    <property type="term" value="F:aspartic-type endopeptidase activity"/>
    <property type="evidence" value="ECO:0007669"/>
    <property type="project" value="UniProtKB-KW"/>
</dbReference>